<gene>
    <name evidence="1" type="ORF">G3M58_73765</name>
</gene>
<organism evidence="1">
    <name type="scientific">Streptomyces sp. SID7499</name>
    <dbReference type="NCBI Taxonomy" id="2706086"/>
    <lineage>
        <taxon>Bacteria</taxon>
        <taxon>Bacillati</taxon>
        <taxon>Actinomycetota</taxon>
        <taxon>Actinomycetes</taxon>
        <taxon>Kitasatosporales</taxon>
        <taxon>Streptomycetaceae</taxon>
        <taxon>Streptomyces</taxon>
    </lineage>
</organism>
<dbReference type="InterPro" id="IPR010281">
    <property type="entry name" value="DUF885"/>
</dbReference>
<dbReference type="Pfam" id="PF05960">
    <property type="entry name" value="DUF885"/>
    <property type="match status" value="1"/>
</dbReference>
<dbReference type="AlphaFoldDB" id="A0A6G3XN67"/>
<sequence>APYYTGPSEDFSRPGRTWLPTMGETRFPVYDLVSTWYHEGVPGHHLQIAQWTHVADSLSRYQASVGMVSANAEGWALYA</sequence>
<feature type="non-terminal residue" evidence="1">
    <location>
        <position position="1"/>
    </location>
</feature>
<dbReference type="EMBL" id="JAAGMN010007827">
    <property type="protein sequence ID" value="NEE19226.1"/>
    <property type="molecule type" value="Genomic_DNA"/>
</dbReference>
<feature type="non-terminal residue" evidence="1">
    <location>
        <position position="79"/>
    </location>
</feature>
<reference evidence="1" key="1">
    <citation type="submission" date="2020-01" db="EMBL/GenBank/DDBJ databases">
        <title>Insect and environment-associated Actinomycetes.</title>
        <authorList>
            <person name="Currrie C."/>
            <person name="Chevrette M."/>
            <person name="Carlson C."/>
            <person name="Stubbendieck R."/>
            <person name="Wendt-Pienkowski E."/>
        </authorList>
    </citation>
    <scope>NUCLEOTIDE SEQUENCE</scope>
    <source>
        <strain evidence="1">SID7499</strain>
    </source>
</reference>
<evidence type="ECO:0000313" key="1">
    <source>
        <dbReference type="EMBL" id="NEE19226.1"/>
    </source>
</evidence>
<dbReference type="PANTHER" id="PTHR33361">
    <property type="entry name" value="GLR0591 PROTEIN"/>
    <property type="match status" value="1"/>
</dbReference>
<protein>
    <submittedName>
        <fullName evidence="1">DUF885 domain-containing protein</fullName>
    </submittedName>
</protein>
<accession>A0A6G3XN67</accession>
<comment type="caution">
    <text evidence="1">The sequence shown here is derived from an EMBL/GenBank/DDBJ whole genome shotgun (WGS) entry which is preliminary data.</text>
</comment>
<name>A0A6G3XN67_9ACTN</name>
<dbReference type="PANTHER" id="PTHR33361:SF2">
    <property type="entry name" value="DUF885 DOMAIN-CONTAINING PROTEIN"/>
    <property type="match status" value="1"/>
</dbReference>
<proteinExistence type="predicted"/>